<protein>
    <submittedName>
        <fullName evidence="1">Uncharacterized protein</fullName>
    </submittedName>
</protein>
<evidence type="ECO:0000313" key="3">
    <source>
        <dbReference type="Proteomes" id="UP000521676"/>
    </source>
</evidence>
<dbReference type="AlphaFoldDB" id="A0A8T7M5Y7"/>
<keyword evidence="4" id="KW-1185">Reference proteome</keyword>
<accession>A0A8T7M5Y7</accession>
<dbReference type="Proteomes" id="UP000521676">
    <property type="component" value="Unassembled WGS sequence"/>
</dbReference>
<dbReference type="SUPFAM" id="SSF56784">
    <property type="entry name" value="HAD-like"/>
    <property type="match status" value="1"/>
</dbReference>
<dbReference type="Proteomes" id="UP001431572">
    <property type="component" value="Chromosome 2"/>
</dbReference>
<proteinExistence type="predicted"/>
<dbReference type="InterPro" id="IPR036412">
    <property type="entry name" value="HAD-like_sf"/>
</dbReference>
<evidence type="ECO:0000313" key="2">
    <source>
        <dbReference type="EMBL" id="WJW69391.1"/>
    </source>
</evidence>
<dbReference type="RefSeq" id="WP_341471279.1">
    <property type="nucleotide sequence ID" value="NZ_CP128400.1"/>
</dbReference>
<evidence type="ECO:0000313" key="1">
    <source>
        <dbReference type="EMBL" id="NWJ47479.1"/>
    </source>
</evidence>
<dbReference type="EMBL" id="JACATZ010000003">
    <property type="protein sequence ID" value="NWJ47479.1"/>
    <property type="molecule type" value="Genomic_DNA"/>
</dbReference>
<sequence>MTTTDKNMRVGGFREIKLPPGDLAKPFFSFDLDGVIGTPLLGLDWTLSRKLTDDEIGEVRRVDRAVSGLPGRVSLKFKDLSQQLRYFGRRPMPGAHAGIAEVYKHRNLIIITGRSYLARKIVQAWLKRYQLDKYILDVFANYTDQSTRKYKLHLLRQFEINEHADDDGGIVYYLAKCGISHVYLRDWRRNAGLPYPSNVVRFTHIAEIARDIESRARQQAL</sequence>
<gene>
    <name evidence="1" type="ORF">HXX08_16590</name>
    <name evidence="2" type="ORF">OZ401_002999</name>
</gene>
<reference evidence="2" key="2">
    <citation type="journal article" date="2024" name="Nature">
        <title>Anoxygenic phototroph of the Chloroflexota uses a type I reaction centre.</title>
        <authorList>
            <person name="Tsuji J.M."/>
            <person name="Shaw N.A."/>
            <person name="Nagashima S."/>
            <person name="Venkiteswaran J.J."/>
            <person name="Schiff S.L."/>
            <person name="Watanabe T."/>
            <person name="Fukui M."/>
            <person name="Hanada S."/>
            <person name="Tank M."/>
            <person name="Neufeld J.D."/>
        </authorList>
    </citation>
    <scope>NUCLEOTIDE SEQUENCE</scope>
    <source>
        <strain evidence="2">L227-S17</strain>
    </source>
</reference>
<evidence type="ECO:0000313" key="4">
    <source>
        <dbReference type="Proteomes" id="UP001431572"/>
    </source>
</evidence>
<dbReference type="EMBL" id="CP128400">
    <property type="protein sequence ID" value="WJW69391.1"/>
    <property type="molecule type" value="Genomic_DNA"/>
</dbReference>
<organism evidence="1 3">
    <name type="scientific">Candidatus Chlorohelix allophototropha</name>
    <dbReference type="NCBI Taxonomy" id="3003348"/>
    <lineage>
        <taxon>Bacteria</taxon>
        <taxon>Bacillati</taxon>
        <taxon>Chloroflexota</taxon>
        <taxon>Chloroflexia</taxon>
        <taxon>Candidatus Chloroheliales</taxon>
        <taxon>Candidatus Chloroheliaceae</taxon>
        <taxon>Candidatus Chlorohelix</taxon>
    </lineage>
</organism>
<reference evidence="1 3" key="1">
    <citation type="submission" date="2020-06" db="EMBL/GenBank/DDBJ databases">
        <title>Anoxygenic phototrophic Chloroflexota member uses a Type I reaction center.</title>
        <authorList>
            <person name="Tsuji J.M."/>
            <person name="Shaw N.A."/>
            <person name="Nagashima S."/>
            <person name="Venkiteswaran J."/>
            <person name="Schiff S.L."/>
            <person name="Hanada S."/>
            <person name="Tank M."/>
            <person name="Neufeld J.D."/>
        </authorList>
    </citation>
    <scope>NUCLEOTIDE SEQUENCE [LARGE SCALE GENOMIC DNA]</scope>
    <source>
        <strain evidence="1">L227-S17</strain>
    </source>
</reference>
<name>A0A8T7M5Y7_9CHLR</name>